<dbReference type="PANTHER" id="PTHR43143">
    <property type="entry name" value="METALLOPHOSPHOESTERASE, CALCINEURIN SUPERFAMILY"/>
    <property type="match status" value="1"/>
</dbReference>
<sequence>MKTLNVLLLFVLFSLGLNAQKFTIPVFPDPQSEVDERMDMFESQVDWIVKNKEKLNMPIVLCVGDLANFDNFTHWDKASQQFEKFDKIRLPYALTLGNHDTEAVGEYNGSAAPGNTNQNLRKTFKFNSFFPTSRFIAQRGRYEAGKSDNAYYTFRTGNTYWLVLTLEFCPRQGAINWANDVVKAYHEYNVIVLTHYHLSGKGEIVQNNAGYGDFSPQFVFDHFLKLHPNIRFVVSGHVMKSAFRVDEGVHHNKIYQILQNYQNEDNGGGYLRLMHFDLDKGTVIAELYSPFYNKYKEPETRYTIEGLELVKPKL</sequence>
<dbReference type="Proteomes" id="UP000005580">
    <property type="component" value="Unassembled WGS sequence"/>
</dbReference>
<name>E7RPR4_9BACT</name>
<feature type="domain" description="Calcineurin-like phosphoesterase" evidence="2">
    <location>
        <begin position="51"/>
        <end position="239"/>
    </location>
</feature>
<dbReference type="eggNOG" id="COG1409">
    <property type="taxonomic scope" value="Bacteria"/>
</dbReference>
<dbReference type="InterPro" id="IPR051918">
    <property type="entry name" value="STPP_CPPED1"/>
</dbReference>
<dbReference type="EMBL" id="AEPE02000004">
    <property type="protein sequence ID" value="EFZ37107.1"/>
    <property type="molecule type" value="Genomic_DNA"/>
</dbReference>
<dbReference type="STRING" id="28134.SAMN05444288_1709"/>
<keyword evidence="4" id="KW-1185">Reference proteome</keyword>
<dbReference type="InterPro" id="IPR004843">
    <property type="entry name" value="Calcineurin-like_PHP"/>
</dbReference>
<dbReference type="Gene3D" id="3.60.21.10">
    <property type="match status" value="1"/>
</dbReference>
<comment type="caution">
    <text evidence="3">The sequence shown here is derived from an EMBL/GenBank/DDBJ whole genome shotgun (WGS) entry which is preliminary data.</text>
</comment>
<dbReference type="SUPFAM" id="SSF56300">
    <property type="entry name" value="Metallo-dependent phosphatases"/>
    <property type="match status" value="1"/>
</dbReference>
<evidence type="ECO:0000259" key="2">
    <source>
        <dbReference type="Pfam" id="PF00149"/>
    </source>
</evidence>
<dbReference type="Pfam" id="PF00149">
    <property type="entry name" value="Metallophos"/>
    <property type="match status" value="1"/>
</dbReference>
<dbReference type="HOGENOM" id="CLU_885240_0_0_10"/>
<gene>
    <name evidence="3" type="ORF">HMPREF0663_11165</name>
</gene>
<organism evidence="3 4">
    <name type="scientific">Hoylesella oralis ATCC 33269</name>
    <dbReference type="NCBI Taxonomy" id="873533"/>
    <lineage>
        <taxon>Bacteria</taxon>
        <taxon>Pseudomonadati</taxon>
        <taxon>Bacteroidota</taxon>
        <taxon>Bacteroidia</taxon>
        <taxon>Bacteroidales</taxon>
        <taxon>Prevotellaceae</taxon>
        <taxon>Hoylesella</taxon>
    </lineage>
</organism>
<feature type="chain" id="PRO_5003224426" evidence="1">
    <location>
        <begin position="20"/>
        <end position="314"/>
    </location>
</feature>
<feature type="signal peptide" evidence="1">
    <location>
        <begin position="1"/>
        <end position="19"/>
    </location>
</feature>
<evidence type="ECO:0000313" key="4">
    <source>
        <dbReference type="Proteomes" id="UP000005580"/>
    </source>
</evidence>
<keyword evidence="1" id="KW-0732">Signal</keyword>
<evidence type="ECO:0000256" key="1">
    <source>
        <dbReference type="SAM" id="SignalP"/>
    </source>
</evidence>
<dbReference type="RefSeq" id="WP_004368423.1">
    <property type="nucleotide sequence ID" value="NZ_GL833118.1"/>
</dbReference>
<dbReference type="PANTHER" id="PTHR43143:SF5">
    <property type="entry name" value="SECRETED PROTEIN"/>
    <property type="match status" value="1"/>
</dbReference>
<protein>
    <submittedName>
        <fullName evidence="3">Ser/Thr phosphatase family protein</fullName>
    </submittedName>
</protein>
<dbReference type="AlphaFoldDB" id="E7RPR4"/>
<dbReference type="GO" id="GO:0016787">
    <property type="term" value="F:hydrolase activity"/>
    <property type="evidence" value="ECO:0007669"/>
    <property type="project" value="InterPro"/>
</dbReference>
<proteinExistence type="predicted"/>
<dbReference type="InterPro" id="IPR029052">
    <property type="entry name" value="Metallo-depent_PP-like"/>
</dbReference>
<accession>E7RPR4</accession>
<evidence type="ECO:0000313" key="3">
    <source>
        <dbReference type="EMBL" id="EFZ37107.1"/>
    </source>
</evidence>
<reference evidence="3" key="1">
    <citation type="submission" date="2011-01" db="EMBL/GenBank/DDBJ databases">
        <authorList>
            <person name="Muzny D."/>
            <person name="Qin X."/>
            <person name="Buhay C."/>
            <person name="Dugan-Rocha S."/>
            <person name="Ding Y."/>
            <person name="Chen G."/>
            <person name="Hawes A."/>
            <person name="Holder M."/>
            <person name="Jhangiani S."/>
            <person name="Johnson A."/>
            <person name="Khan Z."/>
            <person name="Li Z."/>
            <person name="Liu W."/>
            <person name="Liu X."/>
            <person name="Perez L."/>
            <person name="Shen H."/>
            <person name="Wang Q."/>
            <person name="Watt J."/>
            <person name="Xi L."/>
            <person name="Xin Y."/>
            <person name="Zhou J."/>
            <person name="Deng J."/>
            <person name="Jiang H."/>
            <person name="Liu Y."/>
            <person name="Qu J."/>
            <person name="Song X.-Z."/>
            <person name="Zhang L."/>
            <person name="Villasana D."/>
            <person name="Johnson A."/>
            <person name="Liu J."/>
            <person name="Liyanage D."/>
            <person name="Lorensuhewa L."/>
            <person name="Robinson T."/>
            <person name="Song A."/>
            <person name="Song B.-B."/>
            <person name="Dinh H."/>
            <person name="Thornton R."/>
            <person name="Coyle M."/>
            <person name="Francisco L."/>
            <person name="Jackson L."/>
            <person name="Javaid M."/>
            <person name="Korchina V."/>
            <person name="Kovar C."/>
            <person name="Mata R."/>
            <person name="Mathew T."/>
            <person name="Ngo R."/>
            <person name="Nguyen L."/>
            <person name="Nguyen N."/>
            <person name="Okwuonu G."/>
            <person name="Ongeri F."/>
            <person name="Pham C."/>
            <person name="Simmons D."/>
            <person name="Wilczek-Boney K."/>
            <person name="Hale W."/>
            <person name="Jakkamsetti A."/>
            <person name="Pham P."/>
            <person name="Ruth R."/>
            <person name="San Lucas F."/>
            <person name="Warren J."/>
            <person name="Zhang J."/>
            <person name="Zhao Z."/>
            <person name="Zhou C."/>
            <person name="Zhu D."/>
            <person name="Lee S."/>
            <person name="Bess C."/>
            <person name="Blankenburg K."/>
            <person name="Forbes L."/>
            <person name="Fu Q."/>
            <person name="Gubbala S."/>
            <person name="Hirani K."/>
            <person name="Jayaseelan J.C."/>
            <person name="Lara F."/>
            <person name="Munidasa M."/>
            <person name="Palculict T."/>
            <person name="Patil S."/>
            <person name="Pu L.-L."/>
            <person name="Saada N."/>
            <person name="Tang L."/>
            <person name="Weissenberger G."/>
            <person name="Zhu Y."/>
            <person name="Hemphill L."/>
            <person name="Shang Y."/>
            <person name="Youmans B."/>
            <person name="Ayvaz T."/>
            <person name="Ross M."/>
            <person name="Santibanez J."/>
            <person name="Aqrawi P."/>
            <person name="Gross S."/>
            <person name="Joshi V."/>
            <person name="Fowler G."/>
            <person name="Nazareth L."/>
            <person name="Reid J."/>
            <person name="Worley K."/>
            <person name="Petrosino J."/>
            <person name="Highlander S."/>
            <person name="Gibbs R."/>
        </authorList>
    </citation>
    <scope>NUCLEOTIDE SEQUENCE [LARGE SCALE GENOMIC DNA]</scope>
    <source>
        <strain evidence="3">ATCC 33269</strain>
    </source>
</reference>